<comment type="caution">
    <text evidence="7">The sequence shown here is derived from an EMBL/GenBank/DDBJ whole genome shotgun (WGS) entry which is preliminary data.</text>
</comment>
<dbReference type="InterPro" id="IPR050346">
    <property type="entry name" value="FMO-like"/>
</dbReference>
<dbReference type="InterPro" id="IPR036188">
    <property type="entry name" value="FAD/NAD-bd_sf"/>
</dbReference>
<organism evidence="7 8">
    <name type="scientific">Euplotes crassus</name>
    <dbReference type="NCBI Taxonomy" id="5936"/>
    <lineage>
        <taxon>Eukaryota</taxon>
        <taxon>Sar</taxon>
        <taxon>Alveolata</taxon>
        <taxon>Ciliophora</taxon>
        <taxon>Intramacronucleata</taxon>
        <taxon>Spirotrichea</taxon>
        <taxon>Hypotrichia</taxon>
        <taxon>Euplotida</taxon>
        <taxon>Euplotidae</taxon>
        <taxon>Moneuplotes</taxon>
    </lineage>
</organism>
<evidence type="ECO:0000313" key="8">
    <source>
        <dbReference type="Proteomes" id="UP001295684"/>
    </source>
</evidence>
<evidence type="ECO:0000256" key="3">
    <source>
        <dbReference type="ARBA" id="ARBA00022630"/>
    </source>
</evidence>
<dbReference type="EMBL" id="CAMPGE010009326">
    <property type="protein sequence ID" value="CAI2368197.1"/>
    <property type="molecule type" value="Genomic_DNA"/>
</dbReference>
<dbReference type="PANTHER" id="PTHR23023">
    <property type="entry name" value="DIMETHYLANILINE MONOOXYGENASE"/>
    <property type="match status" value="1"/>
</dbReference>
<dbReference type="Gene3D" id="3.50.50.60">
    <property type="entry name" value="FAD/NAD(P)-binding domain"/>
    <property type="match status" value="2"/>
</dbReference>
<dbReference type="FunFam" id="3.50.50.60:FF:000023">
    <property type="entry name" value="Dimethylaniline monooxygenase [N-oxide-forming]"/>
    <property type="match status" value="1"/>
</dbReference>
<dbReference type="PRINTS" id="PR00370">
    <property type="entry name" value="FMOXYGENASE"/>
</dbReference>
<evidence type="ECO:0000256" key="1">
    <source>
        <dbReference type="ARBA" id="ARBA00001974"/>
    </source>
</evidence>
<dbReference type="Proteomes" id="UP001295684">
    <property type="component" value="Unassembled WGS sequence"/>
</dbReference>
<dbReference type="Pfam" id="PF00743">
    <property type="entry name" value="FMO-like"/>
    <property type="match status" value="2"/>
</dbReference>
<gene>
    <name evidence="7" type="ORF">ECRASSUSDP1_LOCUS9488</name>
</gene>
<dbReference type="PIRSF" id="PIRSF000332">
    <property type="entry name" value="FMO"/>
    <property type="match status" value="1"/>
</dbReference>
<evidence type="ECO:0000256" key="6">
    <source>
        <dbReference type="ARBA" id="ARBA00023002"/>
    </source>
</evidence>
<dbReference type="GO" id="GO:0050660">
    <property type="term" value="F:flavin adenine dinucleotide binding"/>
    <property type="evidence" value="ECO:0007669"/>
    <property type="project" value="InterPro"/>
</dbReference>
<comment type="cofactor">
    <cofactor evidence="1">
        <name>FAD</name>
        <dbReference type="ChEBI" id="CHEBI:57692"/>
    </cofactor>
</comment>
<keyword evidence="5" id="KW-0521">NADP</keyword>
<protein>
    <recommendedName>
        <fullName evidence="9">Flavin-containing monooxygenase</fullName>
    </recommendedName>
</protein>
<evidence type="ECO:0008006" key="9">
    <source>
        <dbReference type="Google" id="ProtNLM"/>
    </source>
</evidence>
<comment type="similarity">
    <text evidence="2">Belongs to the FMO family.</text>
</comment>
<dbReference type="GO" id="GO:0004499">
    <property type="term" value="F:N,N-dimethylaniline monooxygenase activity"/>
    <property type="evidence" value="ECO:0007669"/>
    <property type="project" value="InterPro"/>
</dbReference>
<keyword evidence="3" id="KW-0285">Flavoprotein</keyword>
<keyword evidence="6" id="KW-0560">Oxidoreductase</keyword>
<evidence type="ECO:0000313" key="7">
    <source>
        <dbReference type="EMBL" id="CAI2368197.1"/>
    </source>
</evidence>
<sequence>METNKPLVCVIGAGPTGLVCLKYLREIADLKCYELKSEIGGLWVYKDTTDDDHKEDDKFYELYGTVHESIYKDLTTIIPIHFFAFKDFPPKKKERTHFTHEEVLEYLQDYSANFDLERFIEFETQVIEVTKTTDGPKDWTVKIKNNGETKEEHFDYVIVCNGHNSVPYFPTEGVEGLDQFKGKILHAHNFRKPDTEDFVDKNVLLVGLKYSGMDILYQLLESNNIRAIINGEEPNYTIDESGIGAKKIILSASTAHDLSQSDDFKKYADKGIIVPKSGSKLEFTEDGVIFEDGSEEKIDTILFSTGYKFSFPFIKDPSLVEYECDGRYFGPLYQRIFSINHPSLIFVGQPDSNAFNQILMERQVMFMKSFIEGNLTLPSKEEMMEHLEKDKKHVEENYGLRNFYKAPFQYTSGYIKELKEILKSQDIEPNEDNKEHLKTLFKMLPIFKETLTSHNFITFQRYDYKSLIPEDHKFDSSEYF</sequence>
<dbReference type="AlphaFoldDB" id="A0AAD1UK10"/>
<dbReference type="InterPro" id="IPR020946">
    <property type="entry name" value="Flavin_mOase-like"/>
</dbReference>
<keyword evidence="8" id="KW-1185">Reference proteome</keyword>
<evidence type="ECO:0000256" key="2">
    <source>
        <dbReference type="ARBA" id="ARBA00009183"/>
    </source>
</evidence>
<evidence type="ECO:0000256" key="5">
    <source>
        <dbReference type="ARBA" id="ARBA00022857"/>
    </source>
</evidence>
<accession>A0AAD1UK10</accession>
<dbReference type="GO" id="GO:0050661">
    <property type="term" value="F:NADP binding"/>
    <property type="evidence" value="ECO:0007669"/>
    <property type="project" value="InterPro"/>
</dbReference>
<keyword evidence="4" id="KW-0274">FAD</keyword>
<dbReference type="SUPFAM" id="SSF51905">
    <property type="entry name" value="FAD/NAD(P)-binding domain"/>
    <property type="match status" value="2"/>
</dbReference>
<name>A0AAD1UK10_EUPCR</name>
<dbReference type="InterPro" id="IPR000960">
    <property type="entry name" value="Flavin_mOase"/>
</dbReference>
<proteinExistence type="inferred from homology"/>
<reference evidence="7" key="1">
    <citation type="submission" date="2023-07" db="EMBL/GenBank/DDBJ databases">
        <authorList>
            <consortium name="AG Swart"/>
            <person name="Singh M."/>
            <person name="Singh A."/>
            <person name="Seah K."/>
            <person name="Emmerich C."/>
        </authorList>
    </citation>
    <scope>NUCLEOTIDE SEQUENCE</scope>
    <source>
        <strain evidence="7">DP1</strain>
    </source>
</reference>
<evidence type="ECO:0000256" key="4">
    <source>
        <dbReference type="ARBA" id="ARBA00022827"/>
    </source>
</evidence>